<dbReference type="EMBL" id="RAQU01000128">
    <property type="protein sequence ID" value="RKK02764.1"/>
    <property type="molecule type" value="Genomic_DNA"/>
</dbReference>
<proteinExistence type="predicted"/>
<comment type="caution">
    <text evidence="1">The sequence shown here is derived from an EMBL/GenBank/DDBJ whole genome shotgun (WGS) entry which is preliminary data.</text>
</comment>
<accession>A0A3A9JGS2</accession>
<dbReference type="Proteomes" id="UP000278036">
    <property type="component" value="Unassembled WGS sequence"/>
</dbReference>
<dbReference type="Proteomes" id="UP000274097">
    <property type="component" value="Unassembled WGS sequence"/>
</dbReference>
<name>A0A3A9JGS2_9PROT</name>
<sequence length="79" mass="8582">MEQINTFDLLVAREKLEGLKAAVAALVDRPEAGSIIQLLNALETALDQADQLADILGAKIAPMPWWHDFAWKPGTGSPE</sequence>
<organism evidence="1 4">
    <name type="scientific">Teichococcus wenyumeiae</name>
    <dbReference type="NCBI Taxonomy" id="2478470"/>
    <lineage>
        <taxon>Bacteria</taxon>
        <taxon>Pseudomonadati</taxon>
        <taxon>Pseudomonadota</taxon>
        <taxon>Alphaproteobacteria</taxon>
        <taxon>Acetobacterales</taxon>
        <taxon>Roseomonadaceae</taxon>
        <taxon>Roseomonas</taxon>
    </lineage>
</organism>
<dbReference type="EMBL" id="RFLX01000015">
    <property type="protein sequence ID" value="RMI19861.1"/>
    <property type="molecule type" value="Genomic_DNA"/>
</dbReference>
<evidence type="ECO:0000313" key="4">
    <source>
        <dbReference type="Proteomes" id="UP000278036"/>
    </source>
</evidence>
<reference evidence="1 4" key="1">
    <citation type="submission" date="2018-09" db="EMBL/GenBank/DDBJ databases">
        <title>Roseomonas sp. nov., isolated from feces of Tibetan antelopes in the Qinghai-Tibet plateau, China.</title>
        <authorList>
            <person name="Tian Z."/>
        </authorList>
    </citation>
    <scope>NUCLEOTIDE SEQUENCE [LARGE SCALE GENOMIC DNA]</scope>
    <source>
        <strain evidence="2 3">Z23</strain>
        <strain evidence="1 4">Z24</strain>
    </source>
</reference>
<evidence type="ECO:0000313" key="3">
    <source>
        <dbReference type="Proteomes" id="UP000274097"/>
    </source>
</evidence>
<protein>
    <submittedName>
        <fullName evidence="1">Uncharacterized protein</fullName>
    </submittedName>
</protein>
<dbReference type="OrthoDB" id="3435263at2"/>
<evidence type="ECO:0000313" key="1">
    <source>
        <dbReference type="EMBL" id="RKK02764.1"/>
    </source>
</evidence>
<dbReference type="AlphaFoldDB" id="A0A3A9JGS2"/>
<gene>
    <name evidence="1" type="ORF">D6Z83_18080</name>
    <name evidence="2" type="ORF">EBE87_18510</name>
</gene>
<dbReference type="InParanoid" id="A0A3A9JGS2"/>
<keyword evidence="3" id="KW-1185">Reference proteome</keyword>
<dbReference type="RefSeq" id="WP_120639658.1">
    <property type="nucleotide sequence ID" value="NZ_RAQU01000128.1"/>
</dbReference>
<evidence type="ECO:0000313" key="2">
    <source>
        <dbReference type="EMBL" id="RMI19861.1"/>
    </source>
</evidence>